<evidence type="ECO:0000256" key="4">
    <source>
        <dbReference type="ARBA" id="ARBA00038381"/>
    </source>
</evidence>
<evidence type="ECO:0000256" key="5">
    <source>
        <dbReference type="ARBA" id="ARBA00038894"/>
    </source>
</evidence>
<evidence type="ECO:0000256" key="2">
    <source>
        <dbReference type="ARBA" id="ARBA00035880"/>
    </source>
</evidence>
<evidence type="ECO:0000313" key="9">
    <source>
        <dbReference type="EMBL" id="MEJ8574700.1"/>
    </source>
</evidence>
<dbReference type="Gene3D" id="3.10.129.10">
    <property type="entry name" value="Hotdog Thioesterase"/>
    <property type="match status" value="1"/>
</dbReference>
<dbReference type="EMBL" id="JAZHOF010000013">
    <property type="protein sequence ID" value="MEJ8574700.1"/>
    <property type="molecule type" value="Genomic_DNA"/>
</dbReference>
<evidence type="ECO:0000256" key="6">
    <source>
        <dbReference type="ARBA" id="ARBA00040062"/>
    </source>
</evidence>
<comment type="catalytic activity">
    <reaction evidence="2">
        <text>a fatty acyl-CoA + H2O = a fatty acid + CoA + H(+)</text>
        <dbReference type="Rhea" id="RHEA:16781"/>
        <dbReference type="ChEBI" id="CHEBI:15377"/>
        <dbReference type="ChEBI" id="CHEBI:15378"/>
        <dbReference type="ChEBI" id="CHEBI:28868"/>
        <dbReference type="ChEBI" id="CHEBI:57287"/>
        <dbReference type="ChEBI" id="CHEBI:77636"/>
        <dbReference type="EC" id="3.1.2.20"/>
    </reaction>
</comment>
<feature type="domain" description="Thioesterase" evidence="8">
    <location>
        <begin position="40"/>
        <end position="109"/>
    </location>
</feature>
<organism evidence="9 10">
    <name type="scientific">Microbaculum marinum</name>
    <dbReference type="NCBI Taxonomy" id="1764581"/>
    <lineage>
        <taxon>Bacteria</taxon>
        <taxon>Pseudomonadati</taxon>
        <taxon>Pseudomonadota</taxon>
        <taxon>Alphaproteobacteria</taxon>
        <taxon>Hyphomicrobiales</taxon>
        <taxon>Tepidamorphaceae</taxon>
        <taxon>Microbaculum</taxon>
    </lineage>
</organism>
<dbReference type="PANTHER" id="PTHR43240:SF20">
    <property type="entry name" value="MEDIUM_LONG-CHAIN ACYL-COA THIOESTERASE YIGI"/>
    <property type="match status" value="1"/>
</dbReference>
<evidence type="ECO:0000313" key="10">
    <source>
        <dbReference type="Proteomes" id="UP001378188"/>
    </source>
</evidence>
<reference evidence="9 10" key="1">
    <citation type="submission" date="2024-02" db="EMBL/GenBank/DDBJ databases">
        <title>Genome analysis and characterization of Microbaculum marinisediminis sp. nov., isolated from marine sediment.</title>
        <authorList>
            <person name="Du Z.-J."/>
            <person name="Ye Y.-Q."/>
            <person name="Zhang Z.-R."/>
            <person name="Yuan S.-M."/>
            <person name="Zhang X.-Y."/>
        </authorList>
    </citation>
    <scope>NUCLEOTIDE SEQUENCE [LARGE SCALE GENOMIC DNA]</scope>
    <source>
        <strain evidence="9 10">SDUM1044001</strain>
    </source>
</reference>
<evidence type="ECO:0000259" key="8">
    <source>
        <dbReference type="Pfam" id="PF03061"/>
    </source>
</evidence>
<dbReference type="SUPFAM" id="SSF54637">
    <property type="entry name" value="Thioesterase/thiol ester dehydrase-isomerase"/>
    <property type="match status" value="1"/>
</dbReference>
<dbReference type="InterPro" id="IPR006683">
    <property type="entry name" value="Thioestr_dom"/>
</dbReference>
<keyword evidence="1 9" id="KW-0378">Hydrolase</keyword>
<accession>A0AAW9S2H3</accession>
<name>A0AAW9S2H3_9HYPH</name>
<gene>
    <name evidence="9" type="ORF">V3328_24700</name>
</gene>
<dbReference type="CDD" id="cd03443">
    <property type="entry name" value="PaaI_thioesterase"/>
    <property type="match status" value="1"/>
</dbReference>
<comment type="similarity">
    <text evidence="4">Belongs to the YigI thioesterase family.</text>
</comment>
<dbReference type="AlphaFoldDB" id="A0AAW9S2H3"/>
<comment type="catalytic activity">
    <reaction evidence="7">
        <text>a medium-chain fatty acyl-CoA + H2O = a medium-chain fatty acid + CoA + H(+)</text>
        <dbReference type="Rhea" id="RHEA:68184"/>
        <dbReference type="ChEBI" id="CHEBI:15377"/>
        <dbReference type="ChEBI" id="CHEBI:15378"/>
        <dbReference type="ChEBI" id="CHEBI:57287"/>
        <dbReference type="ChEBI" id="CHEBI:59558"/>
        <dbReference type="ChEBI" id="CHEBI:90546"/>
    </reaction>
</comment>
<comment type="catalytic activity">
    <reaction evidence="3">
        <text>a long-chain fatty acyl-CoA + H2O = a long-chain fatty acid + CoA + H(+)</text>
        <dbReference type="Rhea" id="RHEA:67680"/>
        <dbReference type="ChEBI" id="CHEBI:15377"/>
        <dbReference type="ChEBI" id="CHEBI:15378"/>
        <dbReference type="ChEBI" id="CHEBI:57287"/>
        <dbReference type="ChEBI" id="CHEBI:57560"/>
        <dbReference type="ChEBI" id="CHEBI:83139"/>
    </reaction>
</comment>
<evidence type="ECO:0000256" key="7">
    <source>
        <dbReference type="ARBA" id="ARBA00048062"/>
    </source>
</evidence>
<evidence type="ECO:0000256" key="3">
    <source>
        <dbReference type="ARBA" id="ARBA00036002"/>
    </source>
</evidence>
<keyword evidence="10" id="KW-1185">Reference proteome</keyword>
<evidence type="ECO:0000256" key="1">
    <source>
        <dbReference type="ARBA" id="ARBA00022801"/>
    </source>
</evidence>
<dbReference type="NCBIfam" id="TIGR00369">
    <property type="entry name" value="unchar_dom_1"/>
    <property type="match status" value="1"/>
</dbReference>
<dbReference type="Pfam" id="PF03061">
    <property type="entry name" value="4HBT"/>
    <property type="match status" value="1"/>
</dbReference>
<dbReference type="Proteomes" id="UP001378188">
    <property type="component" value="Unassembled WGS sequence"/>
</dbReference>
<dbReference type="RefSeq" id="WP_340332400.1">
    <property type="nucleotide sequence ID" value="NZ_JAZHOF010000013.1"/>
</dbReference>
<dbReference type="InterPro" id="IPR003736">
    <property type="entry name" value="PAAI_dom"/>
</dbReference>
<dbReference type="EC" id="3.1.2.20" evidence="5"/>
<dbReference type="GO" id="GO:0047617">
    <property type="term" value="F:fatty acyl-CoA hydrolase activity"/>
    <property type="evidence" value="ECO:0007669"/>
    <property type="project" value="UniProtKB-EC"/>
</dbReference>
<proteinExistence type="inferred from homology"/>
<sequence length="134" mass="14274">MRASFSRQAFMAGLGAEIAHLAPGEVDLVLPYRPDLTQQHGFFHAGATTTIADSASGYAALSLFPRGTGVLTTEFKVNLLNPARGQRLVAEGRVVKPGRTLTVCRSDVFGIEGDCRTHVATALLSMICLEGLED</sequence>
<dbReference type="InterPro" id="IPR029069">
    <property type="entry name" value="HotDog_dom_sf"/>
</dbReference>
<dbReference type="PANTHER" id="PTHR43240">
    <property type="entry name" value="1,4-DIHYDROXY-2-NAPHTHOYL-COA THIOESTERASE 1"/>
    <property type="match status" value="1"/>
</dbReference>
<comment type="caution">
    <text evidence="9">The sequence shown here is derived from an EMBL/GenBank/DDBJ whole genome shotgun (WGS) entry which is preliminary data.</text>
</comment>
<protein>
    <recommendedName>
        <fullName evidence="6">Medium/long-chain acyl-CoA thioesterase YigI</fullName>
        <ecNumber evidence="5">3.1.2.20</ecNumber>
    </recommendedName>
</protein>